<name>A0A202EA24_9EURY</name>
<dbReference type="CDD" id="cd03801">
    <property type="entry name" value="GT4_PimA-like"/>
    <property type="match status" value="1"/>
</dbReference>
<keyword evidence="4" id="KW-1185">Reference proteome</keyword>
<dbReference type="EMBL" id="MWPH01000002">
    <property type="protein sequence ID" value="OVE85143.1"/>
    <property type="molecule type" value="Genomic_DNA"/>
</dbReference>
<protein>
    <submittedName>
        <fullName evidence="3">Glycosyltransferase</fullName>
    </submittedName>
</protein>
<gene>
    <name evidence="3" type="ORF">B2G88_12440</name>
</gene>
<dbReference type="Pfam" id="PF00534">
    <property type="entry name" value="Glycos_transf_1"/>
    <property type="match status" value="1"/>
</dbReference>
<dbReference type="AlphaFoldDB" id="A0A202EA24"/>
<dbReference type="Pfam" id="PF13439">
    <property type="entry name" value="Glyco_transf_4"/>
    <property type="match status" value="1"/>
</dbReference>
<dbReference type="SUPFAM" id="SSF53756">
    <property type="entry name" value="UDP-Glycosyltransferase/glycogen phosphorylase"/>
    <property type="match status" value="1"/>
</dbReference>
<evidence type="ECO:0000259" key="1">
    <source>
        <dbReference type="Pfam" id="PF00534"/>
    </source>
</evidence>
<keyword evidence="3" id="KW-0808">Transferase</keyword>
<organism evidence="3 4">
    <name type="scientific">Natronolimnobius baerhuensis</name>
    <dbReference type="NCBI Taxonomy" id="253108"/>
    <lineage>
        <taxon>Archaea</taxon>
        <taxon>Methanobacteriati</taxon>
        <taxon>Methanobacteriota</taxon>
        <taxon>Stenosarchaea group</taxon>
        <taxon>Halobacteria</taxon>
        <taxon>Halobacteriales</taxon>
        <taxon>Natrialbaceae</taxon>
        <taxon>Natronolimnobius</taxon>
    </lineage>
</organism>
<feature type="domain" description="Glycosyl transferase family 1" evidence="1">
    <location>
        <begin position="203"/>
        <end position="369"/>
    </location>
</feature>
<dbReference type="RefSeq" id="WP_054863475.1">
    <property type="nucleotide sequence ID" value="NZ_MWPH01000002.1"/>
</dbReference>
<dbReference type="InterPro" id="IPR028098">
    <property type="entry name" value="Glyco_trans_4-like_N"/>
</dbReference>
<dbReference type="InterPro" id="IPR001296">
    <property type="entry name" value="Glyco_trans_1"/>
</dbReference>
<comment type="caution">
    <text evidence="3">The sequence shown here is derived from an EMBL/GenBank/DDBJ whole genome shotgun (WGS) entry which is preliminary data.</text>
</comment>
<dbReference type="InterPro" id="IPR050194">
    <property type="entry name" value="Glycosyltransferase_grp1"/>
</dbReference>
<evidence type="ECO:0000313" key="4">
    <source>
        <dbReference type="Proteomes" id="UP000196084"/>
    </source>
</evidence>
<evidence type="ECO:0000259" key="2">
    <source>
        <dbReference type="Pfam" id="PF13439"/>
    </source>
</evidence>
<accession>A0A202EA24</accession>
<dbReference type="PANTHER" id="PTHR45947">
    <property type="entry name" value="SULFOQUINOVOSYL TRANSFERASE SQD2"/>
    <property type="match status" value="1"/>
</dbReference>
<feature type="domain" description="Glycosyltransferase subfamily 4-like N-terminal" evidence="2">
    <location>
        <begin position="67"/>
        <end position="195"/>
    </location>
</feature>
<proteinExistence type="predicted"/>
<evidence type="ECO:0000313" key="3">
    <source>
        <dbReference type="EMBL" id="OVE85143.1"/>
    </source>
</evidence>
<sequence length="396" mass="44268">MYTVLATATHHPEEINPYSGLWNARSFEAFCKRDVGFNVVSPRPFAPPVGPYSDYRQIPRVESFDGYDVHRPRFFYGIPKRLFYGTAGNSFAKRVPTYAEQTFGVPDVIHACHIYIDGYGFLEYSRDHDIPLFVVAHGSILNEYDEFTSGVQAKIRETISHAEQVLCVSNALEERATEIVPDAETTLFPIGADPENFPTDRATELRRENNIPTDEPFVLFCGLFIERKGLEEIMAVLPTLEDETAQVAFVGHQGELREELEEAVADAGLEDRVEIHQGLSTDALREYFAMADLLLLPSHAEGRPTVIYEAMAAETAVLSTTVGGIPEQVVDGETGVLIPPGDVDALRESLERLLADRQRVLELGENGHQRLHAEGWTWEAHAERMETLHRAALEDG</sequence>
<dbReference type="PANTHER" id="PTHR45947:SF15">
    <property type="entry name" value="TEICHURONIC ACID BIOSYNTHESIS GLYCOSYLTRANSFERASE TUAC-RELATED"/>
    <property type="match status" value="1"/>
</dbReference>
<dbReference type="Gene3D" id="3.40.50.2000">
    <property type="entry name" value="Glycogen Phosphorylase B"/>
    <property type="match status" value="2"/>
</dbReference>
<reference evidence="3 4" key="1">
    <citation type="submission" date="2017-02" db="EMBL/GenBank/DDBJ databases">
        <title>Natronthermophilus aegyptiacus gen. nov.,sp. nov., an aerobic, extremely halophilic alkalithermophilic archaeon isolated from the athalassohaline Wadi An Natrun, Egypt.</title>
        <authorList>
            <person name="Zhao B."/>
        </authorList>
    </citation>
    <scope>NUCLEOTIDE SEQUENCE [LARGE SCALE GENOMIC DNA]</scope>
    <source>
        <strain evidence="3 4">CGMCC 1.3597</strain>
    </source>
</reference>
<dbReference type="GO" id="GO:0016757">
    <property type="term" value="F:glycosyltransferase activity"/>
    <property type="evidence" value="ECO:0007669"/>
    <property type="project" value="InterPro"/>
</dbReference>
<dbReference type="Proteomes" id="UP000196084">
    <property type="component" value="Unassembled WGS sequence"/>
</dbReference>
<dbReference type="OrthoDB" id="132546at2157"/>